<comment type="caution">
    <text evidence="14">The sequence shown here is derived from an EMBL/GenBank/DDBJ whole genome shotgun (WGS) entry which is preliminary data.</text>
</comment>
<dbReference type="InterPro" id="IPR005121">
    <property type="entry name" value="Fdx_antiC-bd"/>
</dbReference>
<comment type="subunit">
    <text evidence="2 11">Tetramer of two alpha and two beta subunits.</text>
</comment>
<feature type="binding site" evidence="11">
    <location>
        <position position="358"/>
    </location>
    <ligand>
        <name>Mg(2+)</name>
        <dbReference type="ChEBI" id="CHEBI:18420"/>
        <note>shared with alpha subunit</note>
    </ligand>
</feature>
<evidence type="ECO:0000256" key="9">
    <source>
        <dbReference type="ARBA" id="ARBA00023146"/>
    </source>
</evidence>
<evidence type="ECO:0000256" key="5">
    <source>
        <dbReference type="ARBA" id="ARBA00022741"/>
    </source>
</evidence>
<dbReference type="InterPro" id="IPR045060">
    <property type="entry name" value="Phe-tRNA-ligase_IIc_bsu"/>
</dbReference>
<evidence type="ECO:0000313" key="15">
    <source>
        <dbReference type="Proteomes" id="UP000033995"/>
    </source>
</evidence>
<comment type="catalytic activity">
    <reaction evidence="10 11">
        <text>tRNA(Phe) + L-phenylalanine + ATP = L-phenylalanyl-tRNA(Phe) + AMP + diphosphate + H(+)</text>
        <dbReference type="Rhea" id="RHEA:19413"/>
        <dbReference type="Rhea" id="RHEA-COMP:9668"/>
        <dbReference type="Rhea" id="RHEA-COMP:9699"/>
        <dbReference type="ChEBI" id="CHEBI:15378"/>
        <dbReference type="ChEBI" id="CHEBI:30616"/>
        <dbReference type="ChEBI" id="CHEBI:33019"/>
        <dbReference type="ChEBI" id="CHEBI:58095"/>
        <dbReference type="ChEBI" id="CHEBI:78442"/>
        <dbReference type="ChEBI" id="CHEBI:78531"/>
        <dbReference type="ChEBI" id="CHEBI:456215"/>
        <dbReference type="EC" id="6.1.1.20"/>
    </reaction>
</comment>
<comment type="similarity">
    <text evidence="1 11">Belongs to the phenylalanyl-tRNA synthetase beta subunit family. Type 1 subfamily.</text>
</comment>
<dbReference type="SUPFAM" id="SSF46955">
    <property type="entry name" value="Putative DNA-binding domain"/>
    <property type="match status" value="2"/>
</dbReference>
<keyword evidence="9 11" id="KW-0030">Aminoacyl-tRNA synthetase</keyword>
<evidence type="ECO:0000256" key="7">
    <source>
        <dbReference type="ARBA" id="ARBA00022842"/>
    </source>
</evidence>
<dbReference type="EMBL" id="LBOZ01000002">
    <property type="protein sequence ID" value="KKP48080.1"/>
    <property type="molecule type" value="Genomic_DNA"/>
</dbReference>
<evidence type="ECO:0000256" key="10">
    <source>
        <dbReference type="ARBA" id="ARBA00049255"/>
    </source>
</evidence>
<dbReference type="InterPro" id="IPR005147">
    <property type="entry name" value="tRNA_synthase_B5-dom"/>
</dbReference>
<dbReference type="InterPro" id="IPR005146">
    <property type="entry name" value="B3/B4_tRNA-bd"/>
</dbReference>
<dbReference type="SUPFAM" id="SSF54991">
    <property type="entry name" value="Anticodon-binding domain of PheRS"/>
    <property type="match status" value="1"/>
</dbReference>
<evidence type="ECO:0000256" key="11">
    <source>
        <dbReference type="HAMAP-Rule" id="MF_00283"/>
    </source>
</evidence>
<name>A0A0G0CA90_9BACT</name>
<dbReference type="SMART" id="SM00874">
    <property type="entry name" value="B5"/>
    <property type="match status" value="1"/>
</dbReference>
<keyword evidence="7 11" id="KW-0460">Magnesium</keyword>
<comment type="subcellular location">
    <subcellularLocation>
        <location evidence="11">Cytoplasm</location>
    </subcellularLocation>
</comment>
<dbReference type="SUPFAM" id="SSF55681">
    <property type="entry name" value="Class II aaRS and biotin synthetases"/>
    <property type="match status" value="1"/>
</dbReference>
<dbReference type="Pfam" id="PF03483">
    <property type="entry name" value="B3_4"/>
    <property type="match status" value="1"/>
</dbReference>
<accession>A0A0G0CA90</accession>
<dbReference type="Gene3D" id="3.30.930.10">
    <property type="entry name" value="Bira Bifunctional Protein, Domain 2"/>
    <property type="match status" value="1"/>
</dbReference>
<keyword evidence="3 11" id="KW-0436">Ligase</keyword>
<dbReference type="EC" id="6.1.1.20" evidence="11"/>
<dbReference type="Proteomes" id="UP000033995">
    <property type="component" value="Unassembled WGS sequence"/>
</dbReference>
<dbReference type="SMART" id="SM00873">
    <property type="entry name" value="B3_4"/>
    <property type="match status" value="1"/>
</dbReference>
<dbReference type="AlphaFoldDB" id="A0A0G0CA90"/>
<feature type="domain" description="B5" evidence="13">
    <location>
        <begin position="298"/>
        <end position="374"/>
    </location>
</feature>
<keyword evidence="5 11" id="KW-0547">Nucleotide-binding</keyword>
<keyword evidence="11" id="KW-0963">Cytoplasm</keyword>
<evidence type="ECO:0000256" key="4">
    <source>
        <dbReference type="ARBA" id="ARBA00022723"/>
    </source>
</evidence>
<dbReference type="InterPro" id="IPR020825">
    <property type="entry name" value="Phe-tRNA_synthase-like_B3/B4"/>
</dbReference>
<feature type="domain" description="FDX-ACB" evidence="12">
    <location>
        <begin position="569"/>
        <end position="653"/>
    </location>
</feature>
<sequence>MDLLIPHSWLKKYLDTNAKPKELAKYLSLCGPSIERIRETEDKDSVYSIEITTNRVDCAGVLGIAREANAILPRFGISAKLVSHKSPVTNHYLFTNRVKYLDVVVDKSLCPRFTAILIKNVKVKDSPDEIKNMLLKVGVRPINNIVDVSNYIMHELGQPVHTFDYDKLSGHKMILRESKKGEMITTLDDKTFKLDGGDIVIEDGGKRIVDLCGIMGGKNSAIDSATKNVLLFVQNYNQHKIRKTSMTLGQRSEAAILFEKGLDSENVKPAILSAIEMIEKISGGIAEKEILDLYPIPYKEKFVKTSKKDMDKKIGIEINIKDITNYMTSLGFKVTQQGDTLLFTVPSWRANDINISEDIVEEVARIYGYHNLPCILMDGQLPKPQPTNDFKFESNVKQILRSVGGFEIYNSSLVEKGQLKLKNPLGSDSEYLRDNLKDSLIQNIKDNPQQKGYIHLFEMANVYSARKNDLPEEKLTLSGVIKNGNKITIYDFRKNKGIIKTLLDELSIDYSEKLEDGKSYLANQRLEIYSDRENIGEYGNLENGLFYYSFDMTKLMTSKMVNRKYQEIAKYPPQVEDLTLVIPEKTYVGDVISQITDHQPLVTKVELVDIYQNSFTFNIEYQDKNKTLTDREVEETRSKILSSLKSKFGITIKV</sequence>
<evidence type="ECO:0000256" key="8">
    <source>
        <dbReference type="ARBA" id="ARBA00022917"/>
    </source>
</evidence>
<organism evidence="14 15">
    <name type="scientific">Candidatus Woesebacteria bacterium GW2011_GWA2_33_28</name>
    <dbReference type="NCBI Taxonomy" id="1618561"/>
    <lineage>
        <taxon>Bacteria</taxon>
        <taxon>Candidatus Woeseibacteriota</taxon>
    </lineage>
</organism>
<reference evidence="14 15" key="1">
    <citation type="journal article" date="2015" name="Nature">
        <title>rRNA introns, odd ribosomes, and small enigmatic genomes across a large radiation of phyla.</title>
        <authorList>
            <person name="Brown C.T."/>
            <person name="Hug L.A."/>
            <person name="Thomas B.C."/>
            <person name="Sharon I."/>
            <person name="Castelle C.J."/>
            <person name="Singh A."/>
            <person name="Wilkins M.J."/>
            <person name="Williams K.H."/>
            <person name="Banfield J.F."/>
        </authorList>
    </citation>
    <scope>NUCLEOTIDE SEQUENCE [LARGE SCALE GENOMIC DNA]</scope>
</reference>
<dbReference type="InterPro" id="IPR045864">
    <property type="entry name" value="aa-tRNA-synth_II/BPL/LPL"/>
</dbReference>
<keyword evidence="8 11" id="KW-0648">Protein biosynthesis</keyword>
<dbReference type="InterPro" id="IPR004532">
    <property type="entry name" value="Phe-tRNA-ligase_IIc_bsu_bact"/>
</dbReference>
<proteinExistence type="inferred from homology"/>
<dbReference type="PROSITE" id="PS51447">
    <property type="entry name" value="FDX_ACB"/>
    <property type="match status" value="1"/>
</dbReference>
<dbReference type="HAMAP" id="MF_00283">
    <property type="entry name" value="Phe_tRNA_synth_beta1"/>
    <property type="match status" value="1"/>
</dbReference>
<dbReference type="PROSITE" id="PS51483">
    <property type="entry name" value="B5"/>
    <property type="match status" value="1"/>
</dbReference>
<dbReference type="NCBIfam" id="TIGR00472">
    <property type="entry name" value="pheT_bact"/>
    <property type="match status" value="1"/>
</dbReference>
<dbReference type="GO" id="GO:0004826">
    <property type="term" value="F:phenylalanine-tRNA ligase activity"/>
    <property type="evidence" value="ECO:0007669"/>
    <property type="project" value="UniProtKB-UniRule"/>
</dbReference>
<dbReference type="Pfam" id="PF03147">
    <property type="entry name" value="FDX-ACB"/>
    <property type="match status" value="1"/>
</dbReference>
<dbReference type="Gene3D" id="3.50.40.10">
    <property type="entry name" value="Phenylalanyl-trna Synthetase, Chain B, domain 3"/>
    <property type="match status" value="1"/>
</dbReference>
<keyword evidence="6 11" id="KW-0067">ATP-binding</keyword>
<comment type="cofactor">
    <cofactor evidence="11">
        <name>Mg(2+)</name>
        <dbReference type="ChEBI" id="CHEBI:18420"/>
    </cofactor>
    <text evidence="11">Binds 2 magnesium ions per tetramer.</text>
</comment>
<dbReference type="GO" id="GO:0005524">
    <property type="term" value="F:ATP binding"/>
    <property type="evidence" value="ECO:0007669"/>
    <property type="project" value="UniProtKB-UniRule"/>
</dbReference>
<evidence type="ECO:0000256" key="2">
    <source>
        <dbReference type="ARBA" id="ARBA00011209"/>
    </source>
</evidence>
<dbReference type="Pfam" id="PF17759">
    <property type="entry name" value="tRNA_synthFbeta"/>
    <property type="match status" value="1"/>
</dbReference>
<evidence type="ECO:0000256" key="3">
    <source>
        <dbReference type="ARBA" id="ARBA00022598"/>
    </source>
</evidence>
<evidence type="ECO:0000256" key="1">
    <source>
        <dbReference type="ARBA" id="ARBA00008653"/>
    </source>
</evidence>
<dbReference type="Gene3D" id="3.30.70.380">
    <property type="entry name" value="Ferrodoxin-fold anticodon-binding domain"/>
    <property type="match status" value="1"/>
</dbReference>
<keyword evidence="4 11" id="KW-0479">Metal-binding</keyword>
<gene>
    <name evidence="11" type="primary">pheT</name>
    <name evidence="14" type="ORF">UR38_C0002G0183</name>
</gene>
<dbReference type="PANTHER" id="PTHR10947:SF0">
    <property type="entry name" value="PHENYLALANINE--TRNA LIGASE BETA SUBUNIT"/>
    <property type="match status" value="1"/>
</dbReference>
<dbReference type="GO" id="GO:0009328">
    <property type="term" value="C:phenylalanine-tRNA ligase complex"/>
    <property type="evidence" value="ECO:0007669"/>
    <property type="project" value="TreeGrafter"/>
</dbReference>
<feature type="binding site" evidence="11">
    <location>
        <position position="362"/>
    </location>
    <ligand>
        <name>Mg(2+)</name>
        <dbReference type="ChEBI" id="CHEBI:18420"/>
        <note>shared with alpha subunit</note>
    </ligand>
</feature>
<dbReference type="SUPFAM" id="SSF56037">
    <property type="entry name" value="PheT/TilS domain"/>
    <property type="match status" value="1"/>
</dbReference>
<evidence type="ECO:0000313" key="14">
    <source>
        <dbReference type="EMBL" id="KKP48080.1"/>
    </source>
</evidence>
<dbReference type="GO" id="GO:0003723">
    <property type="term" value="F:RNA binding"/>
    <property type="evidence" value="ECO:0007669"/>
    <property type="project" value="InterPro"/>
</dbReference>
<dbReference type="PATRIC" id="fig|1618561.3.peg.360"/>
<dbReference type="InterPro" id="IPR041616">
    <property type="entry name" value="PheRS_beta_core"/>
</dbReference>
<dbReference type="SMART" id="SM00896">
    <property type="entry name" value="FDX-ACB"/>
    <property type="match status" value="1"/>
</dbReference>
<evidence type="ECO:0000256" key="6">
    <source>
        <dbReference type="ARBA" id="ARBA00022840"/>
    </source>
</evidence>
<dbReference type="GO" id="GO:0006432">
    <property type="term" value="P:phenylalanyl-tRNA aminoacylation"/>
    <property type="evidence" value="ECO:0007669"/>
    <property type="project" value="UniProtKB-UniRule"/>
</dbReference>
<dbReference type="PANTHER" id="PTHR10947">
    <property type="entry name" value="PHENYLALANYL-TRNA SYNTHETASE BETA CHAIN AND LEUCINE-RICH REPEAT-CONTAINING PROTEIN 47"/>
    <property type="match status" value="1"/>
</dbReference>
<dbReference type="GO" id="GO:0000287">
    <property type="term" value="F:magnesium ion binding"/>
    <property type="evidence" value="ECO:0007669"/>
    <property type="project" value="UniProtKB-UniRule"/>
</dbReference>
<dbReference type="InterPro" id="IPR009061">
    <property type="entry name" value="DNA-bd_dom_put_sf"/>
</dbReference>
<feature type="binding site" evidence="11">
    <location>
        <position position="361"/>
    </location>
    <ligand>
        <name>Mg(2+)</name>
        <dbReference type="ChEBI" id="CHEBI:18420"/>
        <note>shared with alpha subunit</note>
    </ligand>
</feature>
<dbReference type="InterPro" id="IPR036690">
    <property type="entry name" value="Fdx_antiC-bd_sf"/>
</dbReference>
<dbReference type="Pfam" id="PF03484">
    <property type="entry name" value="B5"/>
    <property type="match status" value="1"/>
</dbReference>
<evidence type="ECO:0000259" key="12">
    <source>
        <dbReference type="PROSITE" id="PS51447"/>
    </source>
</evidence>
<protein>
    <recommendedName>
        <fullName evidence="11">Phenylalanine--tRNA ligase beta subunit</fullName>
        <ecNumber evidence="11">6.1.1.20</ecNumber>
    </recommendedName>
    <alternativeName>
        <fullName evidence="11">Phenylalanyl-tRNA synthetase beta subunit</fullName>
        <shortName evidence="11">PheRS</shortName>
    </alternativeName>
</protein>
<dbReference type="Gene3D" id="3.30.56.10">
    <property type="match status" value="2"/>
</dbReference>
<feature type="binding site" evidence="11">
    <location>
        <position position="352"/>
    </location>
    <ligand>
        <name>Mg(2+)</name>
        <dbReference type="ChEBI" id="CHEBI:18420"/>
        <note>shared with alpha subunit</note>
    </ligand>
</feature>
<evidence type="ECO:0000259" key="13">
    <source>
        <dbReference type="PROSITE" id="PS51483"/>
    </source>
</evidence>